<dbReference type="GO" id="GO:0003712">
    <property type="term" value="F:transcription coregulator activity"/>
    <property type="evidence" value="ECO:0007669"/>
    <property type="project" value="InterPro"/>
</dbReference>
<evidence type="ECO:0000256" key="4">
    <source>
        <dbReference type="ARBA" id="ARBA00023015"/>
    </source>
</evidence>
<gene>
    <name evidence="10" type="primary">Mo06079</name>
    <name evidence="9" type="synonym">MED5</name>
    <name evidence="10" type="ORF">E5Q_06079</name>
</gene>
<keyword evidence="11" id="KW-1185">Reference proteome</keyword>
<evidence type="ECO:0000313" key="11">
    <source>
        <dbReference type="Proteomes" id="UP000009131"/>
    </source>
</evidence>
<dbReference type="AlphaFoldDB" id="G7E9R4"/>
<keyword evidence="7 9" id="KW-0539">Nucleus</keyword>
<sequence>MKAELASAACQELVKLTRACWARNVESSAWHRLVLELLGQIQPRPNAKLQPCIISRCLLSWVTSSSLLPSAILSYAAFWLAQSKANFDVLVKELCGVVSSCDLESEHLYNVSSLCRLLHAQKLSKVSADANALSQLVIATRNDEQAVYLATRLIPFSASPDAERGAMRALLALDDRKLEGLQTVIREVPGMTDTAPLKEDAPSMPVAFDPTAGLETKSVELLLELGSSPDAQLTIHDMIDSAVQGATSQQIVRYLRIRTAVDGTSCSAALADILLAMVEAVNFSVTASSTDRTVGSTPTVVQQSFALYVFAPHYAQAAHLIAGEESSSAIAEALQIVQRRYDGARPLDPFIGDLLSRIHLHSNEDSSTEANAFREALAGASYSSEGLAEQFDRLVPGESLRDQRACCQILLDQVAHAEEDAGSMCILLEALLLHPHCLAILSLHMTPDRLIQPVLTLLRSFQAPAEGYPNEPEIFAALVSLLQCLIARLPAPATALAGDYAISSEVVSPSSLDAVDQEALNAWIAALFGSEGISDDLTNTTKPTRLLGLGTVIVQQALLAYERGKLSLESAKSGLSYFSQHPLVHLLPSVTRFLVEEKQRLLPGSTVLIDTVLEDIVAANLPVHVRKLVDAELVGLSSTSLTDPIELPILKELLLSAMTSANPIAFPDILASLDKMPVEHANRIILHAFYDGLRHDESTSFMRLQTVNLAQALLTRRTGESALADLLDECFTPTLVSLLTCTVINKRRLHLVVTLLDHLVRTMEIVEQLRSARTSDAAVRLLSRLDKLSAEAVAPEIMPVLREIKSRLQ</sequence>
<dbReference type="eggNOG" id="ENOG502RSDC">
    <property type="taxonomic scope" value="Eukaryota"/>
</dbReference>
<dbReference type="OrthoDB" id="5549158at2759"/>
<dbReference type="RefSeq" id="XP_014568617.1">
    <property type="nucleotide sequence ID" value="XM_014713131.1"/>
</dbReference>
<comment type="function">
    <text evidence="9">Component of the Mediator complex, a coactivator involved in the regulated transcription of nearly all RNA polymerase II-dependent genes. Mediator functions as a bridge to convey information from gene-specific regulatory proteins to the basal RNA polymerase II transcription machinery. Mediator is recruited to promoters by direct interactions with regulatory proteins and serves as a scaffold for the assembly of a functional preinitiation complex with RNA polymerase II and the general transcription factors.</text>
</comment>
<evidence type="ECO:0000256" key="2">
    <source>
        <dbReference type="ARBA" id="ARBA00008782"/>
    </source>
</evidence>
<dbReference type="InterPro" id="IPR014801">
    <property type="entry name" value="Mediator_Med5_fun"/>
</dbReference>
<dbReference type="Pfam" id="PF08689">
    <property type="entry name" value="Med5"/>
    <property type="match status" value="1"/>
</dbReference>
<evidence type="ECO:0000256" key="5">
    <source>
        <dbReference type="ARBA" id="ARBA00023159"/>
    </source>
</evidence>
<dbReference type="EMBL" id="BABT02000220">
    <property type="protein sequence ID" value="GAA99383.1"/>
    <property type="molecule type" value="Genomic_DNA"/>
</dbReference>
<dbReference type="PANTHER" id="PTHR35784">
    <property type="entry name" value="MEDIATOR OF RNA POLYMERASE II TRANSCRIPTION SUBUNIT 5"/>
    <property type="match status" value="1"/>
</dbReference>
<reference evidence="10 11" key="1">
    <citation type="journal article" date="2011" name="J. Gen. Appl. Microbiol.">
        <title>Draft genome sequencing of the enigmatic basidiomycete Mixia osmundae.</title>
        <authorList>
            <person name="Nishida H."/>
            <person name="Nagatsuka Y."/>
            <person name="Sugiyama J."/>
        </authorList>
    </citation>
    <scope>NUCLEOTIDE SEQUENCE [LARGE SCALE GENOMIC DNA]</scope>
    <source>
        <strain evidence="11">CBS 9802 / IAM 14324 / JCM 22182 / KY 12970</strain>
    </source>
</reference>
<keyword evidence="4 9" id="KW-0805">Transcription regulation</keyword>
<keyword evidence="5 9" id="KW-0010">Activator</keyword>
<dbReference type="Proteomes" id="UP000009131">
    <property type="component" value="Unassembled WGS sequence"/>
</dbReference>
<evidence type="ECO:0000256" key="8">
    <source>
        <dbReference type="ARBA" id="ARBA00031256"/>
    </source>
</evidence>
<dbReference type="PANTHER" id="PTHR35784:SF1">
    <property type="entry name" value="MEDIATOR OF RNA POLYMERASE II TRANSCRIPTION SUBUNIT 5"/>
    <property type="match status" value="1"/>
</dbReference>
<comment type="similarity">
    <text evidence="2 9">Belongs to the Mediator complex subunit 5 family.</text>
</comment>
<dbReference type="GO" id="GO:0016592">
    <property type="term" value="C:mediator complex"/>
    <property type="evidence" value="ECO:0007669"/>
    <property type="project" value="InterPro"/>
</dbReference>
<dbReference type="STRING" id="764103.G7E9R4"/>
<evidence type="ECO:0000256" key="9">
    <source>
        <dbReference type="RuleBase" id="RU364142"/>
    </source>
</evidence>
<comment type="subcellular location">
    <subcellularLocation>
        <location evidence="1 9">Nucleus</location>
    </subcellularLocation>
</comment>
<dbReference type="GO" id="GO:0006357">
    <property type="term" value="P:regulation of transcription by RNA polymerase II"/>
    <property type="evidence" value="ECO:0007669"/>
    <property type="project" value="InterPro"/>
</dbReference>
<comment type="caution">
    <text evidence="10">The sequence shown here is derived from an EMBL/GenBank/DDBJ whole genome shotgun (WGS) entry which is preliminary data.</text>
</comment>
<comment type="subunit">
    <text evidence="9">Component of the Mediator complex.</text>
</comment>
<dbReference type="InParanoid" id="G7E9R4"/>
<dbReference type="HOGENOM" id="CLU_348533_0_0_1"/>
<accession>G7E9R4</accession>
<evidence type="ECO:0000256" key="7">
    <source>
        <dbReference type="ARBA" id="ARBA00023242"/>
    </source>
</evidence>
<organism evidence="10 11">
    <name type="scientific">Mixia osmundae (strain CBS 9802 / IAM 14324 / JCM 22182 / KY 12970)</name>
    <dbReference type="NCBI Taxonomy" id="764103"/>
    <lineage>
        <taxon>Eukaryota</taxon>
        <taxon>Fungi</taxon>
        <taxon>Dikarya</taxon>
        <taxon>Basidiomycota</taxon>
        <taxon>Pucciniomycotina</taxon>
        <taxon>Mixiomycetes</taxon>
        <taxon>Mixiales</taxon>
        <taxon>Mixiaceae</taxon>
        <taxon>Mixia</taxon>
    </lineage>
</organism>
<keyword evidence="6 9" id="KW-0804">Transcription</keyword>
<evidence type="ECO:0000256" key="3">
    <source>
        <dbReference type="ARBA" id="ARBA00020628"/>
    </source>
</evidence>
<evidence type="ECO:0000313" key="10">
    <source>
        <dbReference type="EMBL" id="GAA99383.1"/>
    </source>
</evidence>
<evidence type="ECO:0000256" key="1">
    <source>
        <dbReference type="ARBA" id="ARBA00004123"/>
    </source>
</evidence>
<reference evidence="10 11" key="2">
    <citation type="journal article" date="2012" name="Open Biol.">
        <title>Characteristics of nucleosomes and linker DNA regions on the genome of the basidiomycete Mixia osmundae revealed by mono- and dinucleosome mapping.</title>
        <authorList>
            <person name="Nishida H."/>
            <person name="Kondo S."/>
            <person name="Matsumoto T."/>
            <person name="Suzuki Y."/>
            <person name="Yoshikawa H."/>
            <person name="Taylor T.D."/>
            <person name="Sugiyama J."/>
        </authorList>
    </citation>
    <scope>NUCLEOTIDE SEQUENCE [LARGE SCALE GENOMIC DNA]</scope>
    <source>
        <strain evidence="11">CBS 9802 / IAM 14324 / JCM 22182 / KY 12970</strain>
    </source>
</reference>
<proteinExistence type="inferred from homology"/>
<protein>
    <recommendedName>
        <fullName evidence="3 9">Mediator of RNA polymerase II transcription subunit 5</fullName>
    </recommendedName>
    <alternativeName>
        <fullName evidence="8 9">Mediator complex subunit 5</fullName>
    </alternativeName>
</protein>
<name>G7E9R4_MIXOS</name>
<evidence type="ECO:0000256" key="6">
    <source>
        <dbReference type="ARBA" id="ARBA00023163"/>
    </source>
</evidence>